<proteinExistence type="predicted"/>
<evidence type="ECO:0000313" key="2">
    <source>
        <dbReference type="EMBL" id="HIH70306.1"/>
    </source>
</evidence>
<sequence length="64" mass="7057">MSWRAKTIALLAGVLVLALLAPVVEQPEHALPMGEIVLFTLLGCGYYVLVMVVLPHILQREVME</sequence>
<keyword evidence="1" id="KW-0472">Membrane</keyword>
<gene>
    <name evidence="2" type="ORF">HA299_06830</name>
</gene>
<keyword evidence="1" id="KW-1133">Transmembrane helix</keyword>
<accession>A0A832VNH0</accession>
<dbReference type="RefSeq" id="WP_042684565.1">
    <property type="nucleotide sequence ID" value="NZ_DUIH01000021.1"/>
</dbReference>
<name>A0A832VNH0_9EURY</name>
<dbReference type="Proteomes" id="UP000600363">
    <property type="component" value="Unassembled WGS sequence"/>
</dbReference>
<evidence type="ECO:0000256" key="1">
    <source>
        <dbReference type="SAM" id="Phobius"/>
    </source>
</evidence>
<organism evidence="2 3">
    <name type="scientific">Methermicoccus shengliensis</name>
    <dbReference type="NCBI Taxonomy" id="660064"/>
    <lineage>
        <taxon>Archaea</taxon>
        <taxon>Methanobacteriati</taxon>
        <taxon>Methanobacteriota</taxon>
        <taxon>Stenosarchaea group</taxon>
        <taxon>Methanomicrobia</taxon>
        <taxon>Methanosarcinales</taxon>
        <taxon>Methermicoccaceae</taxon>
        <taxon>Methermicoccus</taxon>
    </lineage>
</organism>
<reference evidence="2" key="1">
    <citation type="journal article" date="2020" name="bioRxiv">
        <title>A rank-normalized archaeal taxonomy based on genome phylogeny resolves widespread incomplete and uneven classifications.</title>
        <authorList>
            <person name="Rinke C."/>
            <person name="Chuvochina M."/>
            <person name="Mussig A.J."/>
            <person name="Chaumeil P.-A."/>
            <person name="Waite D.W."/>
            <person name="Whitman W.B."/>
            <person name="Parks D.H."/>
            <person name="Hugenholtz P."/>
        </authorList>
    </citation>
    <scope>NUCLEOTIDE SEQUENCE</scope>
    <source>
        <strain evidence="2">UBA12518</strain>
    </source>
</reference>
<evidence type="ECO:0000313" key="3">
    <source>
        <dbReference type="Proteomes" id="UP000600363"/>
    </source>
</evidence>
<protein>
    <submittedName>
        <fullName evidence="2">Uncharacterized protein</fullName>
    </submittedName>
</protein>
<dbReference type="AlphaFoldDB" id="A0A832VNH0"/>
<dbReference type="EMBL" id="DUIH01000021">
    <property type="protein sequence ID" value="HIH70306.1"/>
    <property type="molecule type" value="Genomic_DNA"/>
</dbReference>
<feature type="transmembrane region" description="Helical" evidence="1">
    <location>
        <begin position="35"/>
        <end position="58"/>
    </location>
</feature>
<keyword evidence="1" id="KW-0812">Transmembrane</keyword>
<comment type="caution">
    <text evidence="2">The sequence shown here is derived from an EMBL/GenBank/DDBJ whole genome shotgun (WGS) entry which is preliminary data.</text>
</comment>